<reference evidence="1 2" key="1">
    <citation type="submission" date="2014-06" db="EMBL/GenBank/DDBJ databases">
        <title>Shewanella sp. YQH10.</title>
        <authorList>
            <person name="Liu Y."/>
            <person name="Zeng R."/>
        </authorList>
    </citation>
    <scope>NUCLEOTIDE SEQUENCE [LARGE SCALE GENOMIC DNA]</scope>
    <source>
        <strain evidence="1 2">YQH10</strain>
    </source>
</reference>
<dbReference type="InterPro" id="IPR010005">
    <property type="entry name" value="Formate_DH_maturation_HycH"/>
</dbReference>
<name>A0A094LPE2_9GAMM</name>
<dbReference type="OrthoDB" id="3173483at2"/>
<gene>
    <name evidence="1" type="ORF">HR45_13345</name>
</gene>
<protein>
    <submittedName>
        <fullName evidence="1">Formate hydrogenlyase maturation protein HycH</fullName>
    </submittedName>
</protein>
<dbReference type="RefSeq" id="WP_037443603.1">
    <property type="nucleotide sequence ID" value="NZ_JPEO01000010.1"/>
</dbReference>
<proteinExistence type="predicted"/>
<dbReference type="AlphaFoldDB" id="A0A094LPE2"/>
<keyword evidence="1" id="KW-0456">Lyase</keyword>
<sequence length="134" mass="15421">MSETVTFFILNQKFVDDKDAKPETQQLVYYGLAIGHHLGVIDCFKPAMSCPLTRYLEWLALIPSDLARRKLEGIPKYGEIVIDSSHVVLLAKGLAEMADDVEQEFLHWRDQLMTMLEMMQNEPAIQLIVRRLND</sequence>
<dbReference type="NCBIfam" id="NF011664">
    <property type="entry name" value="PRK15084.1"/>
    <property type="match status" value="1"/>
</dbReference>
<organism evidence="1 2">
    <name type="scientific">Shewanella mangrovi</name>
    <dbReference type="NCBI Taxonomy" id="1515746"/>
    <lineage>
        <taxon>Bacteria</taxon>
        <taxon>Pseudomonadati</taxon>
        <taxon>Pseudomonadota</taxon>
        <taxon>Gammaproteobacteria</taxon>
        <taxon>Alteromonadales</taxon>
        <taxon>Shewanellaceae</taxon>
        <taxon>Shewanella</taxon>
    </lineage>
</organism>
<accession>A0A094LPE2</accession>
<dbReference type="EMBL" id="JPEO01000010">
    <property type="protein sequence ID" value="KFZ37023.1"/>
    <property type="molecule type" value="Genomic_DNA"/>
</dbReference>
<dbReference type="eggNOG" id="ENOG502ZBMB">
    <property type="taxonomic scope" value="Bacteria"/>
</dbReference>
<dbReference type="GO" id="GO:0016829">
    <property type="term" value="F:lyase activity"/>
    <property type="evidence" value="ECO:0007669"/>
    <property type="project" value="UniProtKB-KW"/>
</dbReference>
<evidence type="ECO:0000313" key="2">
    <source>
        <dbReference type="Proteomes" id="UP000029264"/>
    </source>
</evidence>
<keyword evidence="2" id="KW-1185">Reference proteome</keyword>
<evidence type="ECO:0000313" key="1">
    <source>
        <dbReference type="EMBL" id="KFZ37023.1"/>
    </source>
</evidence>
<dbReference type="Proteomes" id="UP000029264">
    <property type="component" value="Unassembled WGS sequence"/>
</dbReference>
<dbReference type="Pfam" id="PF07450">
    <property type="entry name" value="HycH"/>
    <property type="match status" value="1"/>
</dbReference>
<dbReference type="STRING" id="1515746.HR45_13345"/>
<comment type="caution">
    <text evidence="1">The sequence shown here is derived from an EMBL/GenBank/DDBJ whole genome shotgun (WGS) entry which is preliminary data.</text>
</comment>